<keyword evidence="3" id="KW-0472">Membrane</keyword>
<protein>
    <submittedName>
        <fullName evidence="9">Secretin N-terminal domain-containing protein</fullName>
    </submittedName>
</protein>
<accession>A0ABT7LN06</accession>
<evidence type="ECO:0000256" key="5">
    <source>
        <dbReference type="RuleBase" id="RU004004"/>
    </source>
</evidence>
<dbReference type="PRINTS" id="PR01032">
    <property type="entry name" value="PHAGEIV"/>
</dbReference>
<feature type="domain" description="NolW-like" evidence="8">
    <location>
        <begin position="350"/>
        <end position="434"/>
    </location>
</feature>
<evidence type="ECO:0000256" key="1">
    <source>
        <dbReference type="ARBA" id="ARBA00004370"/>
    </source>
</evidence>
<dbReference type="PANTHER" id="PTHR30332:SF25">
    <property type="entry name" value="SECRETIN XPSD"/>
    <property type="match status" value="1"/>
</dbReference>
<evidence type="ECO:0000313" key="10">
    <source>
        <dbReference type="Proteomes" id="UP001238603"/>
    </source>
</evidence>
<proteinExistence type="inferred from homology"/>
<evidence type="ECO:0000259" key="7">
    <source>
        <dbReference type="Pfam" id="PF00263"/>
    </source>
</evidence>
<gene>
    <name evidence="9" type="ORF">QRD43_13255</name>
</gene>
<comment type="similarity">
    <text evidence="4">Belongs to the bacterial secretin family.</text>
</comment>
<dbReference type="RefSeq" id="WP_285982945.1">
    <property type="nucleotide sequence ID" value="NZ_JASVDS010000003.1"/>
</dbReference>
<dbReference type="InterPro" id="IPR050810">
    <property type="entry name" value="Bact_Secretion_Sys_Channel"/>
</dbReference>
<dbReference type="Pfam" id="PF03958">
    <property type="entry name" value="Secretin_N"/>
    <property type="match status" value="2"/>
</dbReference>
<evidence type="ECO:0000313" key="9">
    <source>
        <dbReference type="EMBL" id="MDL5032876.1"/>
    </source>
</evidence>
<evidence type="ECO:0000256" key="6">
    <source>
        <dbReference type="SAM" id="MobiDB-lite"/>
    </source>
</evidence>
<dbReference type="PROSITE" id="PS51257">
    <property type="entry name" value="PROKAR_LIPOPROTEIN"/>
    <property type="match status" value="1"/>
</dbReference>
<evidence type="ECO:0000256" key="4">
    <source>
        <dbReference type="RuleBase" id="RU004003"/>
    </source>
</evidence>
<comment type="caution">
    <text evidence="9">The sequence shown here is derived from an EMBL/GenBank/DDBJ whole genome shotgun (WGS) entry which is preliminary data.</text>
</comment>
<evidence type="ECO:0000256" key="3">
    <source>
        <dbReference type="ARBA" id="ARBA00023136"/>
    </source>
</evidence>
<dbReference type="InterPro" id="IPR038591">
    <property type="entry name" value="NolW-like_sf"/>
</dbReference>
<sequence>MNERPINWPLGWSTAAGLAAAAWLGGCAPINPVLPSTMQADTSVKSQAAQQSGESRSPGLSVSEAPRPPETAASAVAGPVVETPRLHDPVLAAANIQQLPLPTFVQLIYSEVLKKSITVHPAVLQRQDLVTFRTGEGQTASQIEQAVRVLLKNYGLSVLDVGGLVRVVPDNASLGDLPVIQYGAATPDVPQPLRPVFHLVTLQAVRQVDVISWLRTMFGDRVTVSDDAGRNAVLIKGNPDNVKAALEAVAALDQPAMKGRASLALNPSYWSAEELARRLSDVLGAEGYAVHPVGTAVTPGAVRYPIILLPISALNVVYVFGNSDAVTAHVAEWARTLDRPNERGIGKSFFTYAVKHKDAELLAQTVDRILSGGNRPVSAGAAAPATGASTASSGDSSRLSSVVVDKSTNVLIFQARPEEYGQISSLLQTLDRPTKAALIEVTVAELSTDDSKDLGFDWLSQSISIGGGAKAVLSNNSSAVTPGGGLGGGGNLRIFNGAGAMRLAVTALASTNRATILSSPRLMARNGETATIQVGQDVPILTSQQTTAVGGTTAPGLLQTVQYRNTGVILKIKPVIHSGDQVDLDVTQEVSELGTTDVGITTSPTFKTRKIDTKLTLRNGSTVLLGGLISENGSQTSSGIPFLKDVPVLGSLFGKQGRKGDRRELIVLITPYIANDAHDAELITDAFRKSLGNWATQTKPLAPLPPGEASPVVLPASAPTSGK</sequence>
<dbReference type="InterPro" id="IPR005644">
    <property type="entry name" value="NolW-like"/>
</dbReference>
<dbReference type="PRINTS" id="PR00811">
    <property type="entry name" value="BCTERIALGSPD"/>
</dbReference>
<dbReference type="InterPro" id="IPR001775">
    <property type="entry name" value="GspD/PilQ"/>
</dbReference>
<feature type="domain" description="NolW-like" evidence="8">
    <location>
        <begin position="199"/>
        <end position="257"/>
    </location>
</feature>
<organism evidence="9 10">
    <name type="scientific">Roseateles subflavus</name>
    <dbReference type="NCBI Taxonomy" id="3053353"/>
    <lineage>
        <taxon>Bacteria</taxon>
        <taxon>Pseudomonadati</taxon>
        <taxon>Pseudomonadota</taxon>
        <taxon>Betaproteobacteria</taxon>
        <taxon>Burkholderiales</taxon>
        <taxon>Sphaerotilaceae</taxon>
        <taxon>Roseateles</taxon>
    </lineage>
</organism>
<keyword evidence="5" id="KW-0813">Transport</keyword>
<reference evidence="9 10" key="1">
    <citation type="submission" date="2023-06" db="EMBL/GenBank/DDBJ databases">
        <title>Pelomonas sp. APW6 16S ribosomal RNA gene genome sequencing and assembly.</title>
        <authorList>
            <person name="Woo H."/>
        </authorList>
    </citation>
    <scope>NUCLEOTIDE SEQUENCE [LARGE SCALE GENOMIC DNA]</scope>
    <source>
        <strain evidence="9 10">APW6</strain>
    </source>
</reference>
<evidence type="ECO:0000259" key="8">
    <source>
        <dbReference type="Pfam" id="PF03958"/>
    </source>
</evidence>
<name>A0ABT7LN06_9BURK</name>
<dbReference type="Gene3D" id="3.30.1370.120">
    <property type="match status" value="2"/>
</dbReference>
<evidence type="ECO:0000256" key="2">
    <source>
        <dbReference type="ARBA" id="ARBA00022729"/>
    </source>
</evidence>
<dbReference type="Proteomes" id="UP001238603">
    <property type="component" value="Unassembled WGS sequence"/>
</dbReference>
<keyword evidence="2" id="KW-0732">Signal</keyword>
<feature type="domain" description="Type II/III secretion system secretin-like" evidence="7">
    <location>
        <begin position="507"/>
        <end position="674"/>
    </location>
</feature>
<comment type="subcellular location">
    <subcellularLocation>
        <location evidence="5">Cell outer membrane</location>
    </subcellularLocation>
    <subcellularLocation>
        <location evidence="1">Membrane</location>
    </subcellularLocation>
</comment>
<feature type="compositionally biased region" description="Polar residues" evidence="6">
    <location>
        <begin position="39"/>
        <end position="60"/>
    </location>
</feature>
<feature type="region of interest" description="Disordered" evidence="6">
    <location>
        <begin position="39"/>
        <end position="77"/>
    </location>
</feature>
<keyword evidence="10" id="KW-1185">Reference proteome</keyword>
<dbReference type="Pfam" id="PF00263">
    <property type="entry name" value="Secretin"/>
    <property type="match status" value="1"/>
</dbReference>
<feature type="region of interest" description="Disordered" evidence="6">
    <location>
        <begin position="698"/>
        <end position="723"/>
    </location>
</feature>
<dbReference type="Gene3D" id="3.55.50.30">
    <property type="match status" value="1"/>
</dbReference>
<dbReference type="EMBL" id="JASVDS010000003">
    <property type="protein sequence ID" value="MDL5032876.1"/>
    <property type="molecule type" value="Genomic_DNA"/>
</dbReference>
<dbReference type="InterPro" id="IPR004846">
    <property type="entry name" value="T2SS/T3SS_dom"/>
</dbReference>
<dbReference type="PANTHER" id="PTHR30332">
    <property type="entry name" value="PROBABLE GENERAL SECRETION PATHWAY PROTEIN D"/>
    <property type="match status" value="1"/>
</dbReference>